<evidence type="ECO:0000259" key="2">
    <source>
        <dbReference type="Pfam" id="PF01738"/>
    </source>
</evidence>
<dbReference type="Gene3D" id="3.40.50.1820">
    <property type="entry name" value="alpha/beta hydrolase"/>
    <property type="match status" value="1"/>
</dbReference>
<reference evidence="3" key="1">
    <citation type="journal article" date="2014" name="Int. J. Syst. Evol. Microbiol.">
        <title>Complete genome sequence of Corynebacterium casei LMG S-19264T (=DSM 44701T), isolated from a smear-ripened cheese.</title>
        <authorList>
            <consortium name="US DOE Joint Genome Institute (JGI-PGF)"/>
            <person name="Walter F."/>
            <person name="Albersmeier A."/>
            <person name="Kalinowski J."/>
            <person name="Ruckert C."/>
        </authorList>
    </citation>
    <scope>NUCLEOTIDE SEQUENCE</scope>
    <source>
        <strain evidence="3">KCTC 42097</strain>
    </source>
</reference>
<dbReference type="InterPro" id="IPR050261">
    <property type="entry name" value="FrsA_esterase"/>
</dbReference>
<reference evidence="3" key="2">
    <citation type="submission" date="2020-09" db="EMBL/GenBank/DDBJ databases">
        <authorList>
            <person name="Sun Q."/>
            <person name="Kim S."/>
        </authorList>
    </citation>
    <scope>NUCLEOTIDE SEQUENCE</scope>
    <source>
        <strain evidence="3">KCTC 42097</strain>
    </source>
</reference>
<keyword evidence="1 3" id="KW-0378">Hydrolase</keyword>
<name>A0A8J3GHG4_9HYPH</name>
<dbReference type="SUPFAM" id="SSF53474">
    <property type="entry name" value="alpha/beta-Hydrolases"/>
    <property type="match status" value="1"/>
</dbReference>
<dbReference type="PANTHER" id="PTHR22946:SF9">
    <property type="entry name" value="POLYKETIDE TRANSFERASE AF380"/>
    <property type="match status" value="1"/>
</dbReference>
<evidence type="ECO:0000313" key="4">
    <source>
        <dbReference type="Proteomes" id="UP000641137"/>
    </source>
</evidence>
<dbReference type="InterPro" id="IPR002925">
    <property type="entry name" value="Dienelactn_hydro"/>
</dbReference>
<sequence>MELRSIWRASLPPSGIIRAELLETSGRHRRLRFHYATGDSGEAALLLPEGNGPHPAVLLLHDHGGLFDIGWRKMVAGELGEKHAEKHYDGCFLADDLAKSGFAVLVCDALGWGSRYAGGYVEQQALASQAMQAGWSLAGIVAADDLAAFDWLSRQPETDDTRVAALGFSFGGFRAWQVAALEQRVSACASLSWAGTRAGLLQPNATLLKGQSAFYTLHPSLAPLADFPDMAALAADRPMFLRTGSADIHFPQTDAQKFFDKLRDATHSAEIDAGIFPGHHHCPRSIQVEAIDFLKRHQTA</sequence>
<gene>
    <name evidence="3" type="ORF">GCM10010136_19370</name>
</gene>
<dbReference type="InterPro" id="IPR029058">
    <property type="entry name" value="AB_hydrolase_fold"/>
</dbReference>
<dbReference type="EMBL" id="BMZO01000006">
    <property type="protein sequence ID" value="GHC71986.1"/>
    <property type="molecule type" value="Genomic_DNA"/>
</dbReference>
<dbReference type="AlphaFoldDB" id="A0A8J3GHG4"/>
<organism evidence="3 4">
    <name type="scientific">Limoniibacter endophyticus</name>
    <dbReference type="NCBI Taxonomy" id="1565040"/>
    <lineage>
        <taxon>Bacteria</taxon>
        <taxon>Pseudomonadati</taxon>
        <taxon>Pseudomonadota</taxon>
        <taxon>Alphaproteobacteria</taxon>
        <taxon>Hyphomicrobiales</taxon>
        <taxon>Bartonellaceae</taxon>
        <taxon>Limoniibacter</taxon>
    </lineage>
</organism>
<evidence type="ECO:0000313" key="3">
    <source>
        <dbReference type="EMBL" id="GHC71986.1"/>
    </source>
</evidence>
<keyword evidence="4" id="KW-1185">Reference proteome</keyword>
<evidence type="ECO:0000256" key="1">
    <source>
        <dbReference type="ARBA" id="ARBA00022801"/>
    </source>
</evidence>
<feature type="domain" description="Dienelactone hydrolase" evidence="2">
    <location>
        <begin position="94"/>
        <end position="281"/>
    </location>
</feature>
<accession>A0A8J3GHG4</accession>
<dbReference type="Proteomes" id="UP000641137">
    <property type="component" value="Unassembled WGS sequence"/>
</dbReference>
<protein>
    <submittedName>
        <fullName evidence="3">Hydrolase</fullName>
    </submittedName>
</protein>
<proteinExistence type="predicted"/>
<dbReference type="GO" id="GO:0052689">
    <property type="term" value="F:carboxylic ester hydrolase activity"/>
    <property type="evidence" value="ECO:0007669"/>
    <property type="project" value="UniProtKB-ARBA"/>
</dbReference>
<comment type="caution">
    <text evidence="3">The sequence shown here is derived from an EMBL/GenBank/DDBJ whole genome shotgun (WGS) entry which is preliminary data.</text>
</comment>
<dbReference type="Pfam" id="PF01738">
    <property type="entry name" value="DLH"/>
    <property type="match status" value="1"/>
</dbReference>
<dbReference type="PANTHER" id="PTHR22946">
    <property type="entry name" value="DIENELACTONE HYDROLASE DOMAIN-CONTAINING PROTEIN-RELATED"/>
    <property type="match status" value="1"/>
</dbReference>